<dbReference type="GO" id="GO:0005737">
    <property type="term" value="C:cytoplasm"/>
    <property type="evidence" value="ECO:0007669"/>
    <property type="project" value="UniProtKB-SubCell"/>
</dbReference>
<dbReference type="InterPro" id="IPR049704">
    <property type="entry name" value="Aminotrans_3_PPA_site"/>
</dbReference>
<feature type="binding site" evidence="4">
    <location>
        <position position="271"/>
    </location>
    <ligand>
        <name>pyridoxal 5'-phosphate</name>
        <dbReference type="ChEBI" id="CHEBI:597326"/>
    </ligand>
</feature>
<dbReference type="GO" id="GO:0003992">
    <property type="term" value="F:N2-acetyl-L-ornithine:2-oxoglutarate 5-aminotransferase activity"/>
    <property type="evidence" value="ECO:0007669"/>
    <property type="project" value="UniProtKB-UniRule"/>
</dbReference>
<evidence type="ECO:0000256" key="4">
    <source>
        <dbReference type="HAMAP-Rule" id="MF_01107"/>
    </source>
</evidence>
<dbReference type="KEGG" id="hdh:G5B40_00465"/>
<dbReference type="InterPro" id="IPR015424">
    <property type="entry name" value="PyrdxlP-dep_Trfase"/>
</dbReference>
<dbReference type="InterPro" id="IPR015421">
    <property type="entry name" value="PyrdxlP-dep_Trfase_major"/>
</dbReference>
<dbReference type="CDD" id="cd00610">
    <property type="entry name" value="OAT_like"/>
    <property type="match status" value="1"/>
</dbReference>
<dbReference type="Gene3D" id="3.40.640.10">
    <property type="entry name" value="Type I PLP-dependent aspartate aminotransferase-like (Major domain)"/>
    <property type="match status" value="1"/>
</dbReference>
<reference evidence="5 6" key="1">
    <citation type="submission" date="2020-02" db="EMBL/GenBank/DDBJ databases">
        <title>complete genome sequence of Rhodobacteraceae bacterium.</title>
        <authorList>
            <person name="Park J."/>
            <person name="Kim Y.-S."/>
            <person name="Kim K.-H."/>
        </authorList>
    </citation>
    <scope>NUCLEOTIDE SEQUENCE [LARGE SCALE GENOMIC DNA]</scope>
    <source>
        <strain evidence="5 6">RR4-56</strain>
    </source>
</reference>
<organism evidence="5 6">
    <name type="scientific">Pikeienuella piscinae</name>
    <dbReference type="NCBI Taxonomy" id="2748098"/>
    <lineage>
        <taxon>Bacteria</taxon>
        <taxon>Pseudomonadati</taxon>
        <taxon>Pseudomonadota</taxon>
        <taxon>Alphaproteobacteria</taxon>
        <taxon>Rhodobacterales</taxon>
        <taxon>Paracoccaceae</taxon>
        <taxon>Pikeienuella</taxon>
    </lineage>
</organism>
<dbReference type="EC" id="2.6.1.11" evidence="4"/>
<dbReference type="InterPro" id="IPR005814">
    <property type="entry name" value="Aminotrans_3"/>
</dbReference>
<dbReference type="UniPathway" id="UPA00068">
    <property type="reaction ID" value="UER00109"/>
</dbReference>
<dbReference type="FunFam" id="3.40.640.10:FF:000004">
    <property type="entry name" value="Acetylornithine aminotransferase"/>
    <property type="match status" value="1"/>
</dbReference>
<keyword evidence="6" id="KW-1185">Reference proteome</keyword>
<dbReference type="InterPro" id="IPR004636">
    <property type="entry name" value="AcOrn/SuccOrn_fam"/>
</dbReference>
<comment type="similarity">
    <text evidence="4">Belongs to the class-III pyridoxal-phosphate-dependent aminotransferase family. ArgD subfamily.</text>
</comment>
<feature type="binding site" evidence="4">
    <location>
        <begin position="213"/>
        <end position="216"/>
    </location>
    <ligand>
        <name>pyridoxal 5'-phosphate</name>
        <dbReference type="ChEBI" id="CHEBI:597326"/>
    </ligand>
</feature>
<comment type="cofactor">
    <cofactor evidence="4">
        <name>pyridoxal 5'-phosphate</name>
        <dbReference type="ChEBI" id="CHEBI:597326"/>
    </cofactor>
    <text evidence="4">Binds 1 pyridoxal phosphate per subunit.</text>
</comment>
<dbReference type="EMBL" id="CP049056">
    <property type="protein sequence ID" value="QIE54045.1"/>
    <property type="molecule type" value="Genomic_DNA"/>
</dbReference>
<dbReference type="GO" id="GO:0042802">
    <property type="term" value="F:identical protein binding"/>
    <property type="evidence" value="ECO:0007669"/>
    <property type="project" value="TreeGrafter"/>
</dbReference>
<dbReference type="PROSITE" id="PS00600">
    <property type="entry name" value="AA_TRANSFER_CLASS_3"/>
    <property type="match status" value="1"/>
</dbReference>
<dbReference type="NCBIfam" id="TIGR00707">
    <property type="entry name" value="argD"/>
    <property type="match status" value="1"/>
</dbReference>
<keyword evidence="4" id="KW-0028">Amino-acid biosynthesis</keyword>
<dbReference type="RefSeq" id="WP_165093679.1">
    <property type="nucleotide sequence ID" value="NZ_CP049056.1"/>
</dbReference>
<keyword evidence="1 4" id="KW-0032">Aminotransferase</keyword>
<dbReference type="InterPro" id="IPR015422">
    <property type="entry name" value="PyrdxlP-dep_Trfase_small"/>
</dbReference>
<comment type="miscellaneous">
    <text evidence="4">May also have succinyldiaminopimelate aminotransferase activity, thus carrying out the corresponding step in lysine biosynthesis.</text>
</comment>
<protein>
    <recommendedName>
        <fullName evidence="4">Acetylornithine aminotransferase</fullName>
        <shortName evidence="4">ACOAT</shortName>
        <ecNumber evidence="4">2.6.1.11</ecNumber>
    </recommendedName>
</protein>
<dbReference type="HAMAP" id="MF_01107">
    <property type="entry name" value="ArgD_aminotrans_3"/>
    <property type="match status" value="1"/>
</dbReference>
<evidence type="ECO:0000313" key="6">
    <source>
        <dbReference type="Proteomes" id="UP000503336"/>
    </source>
</evidence>
<dbReference type="Proteomes" id="UP000503336">
    <property type="component" value="Chromosome"/>
</dbReference>
<gene>
    <name evidence="4" type="primary">argD</name>
    <name evidence="5" type="ORF">G5B40_00465</name>
</gene>
<evidence type="ECO:0000256" key="1">
    <source>
        <dbReference type="ARBA" id="ARBA00022576"/>
    </source>
</evidence>
<dbReference type="GO" id="GO:0006526">
    <property type="term" value="P:L-arginine biosynthetic process"/>
    <property type="evidence" value="ECO:0007669"/>
    <property type="project" value="UniProtKB-UniRule"/>
</dbReference>
<comment type="catalytic activity">
    <reaction evidence="4">
        <text>N(2)-acetyl-L-ornithine + 2-oxoglutarate = N-acetyl-L-glutamate 5-semialdehyde + L-glutamate</text>
        <dbReference type="Rhea" id="RHEA:18049"/>
        <dbReference type="ChEBI" id="CHEBI:16810"/>
        <dbReference type="ChEBI" id="CHEBI:29123"/>
        <dbReference type="ChEBI" id="CHEBI:29985"/>
        <dbReference type="ChEBI" id="CHEBI:57805"/>
        <dbReference type="EC" id="2.6.1.11"/>
    </reaction>
</comment>
<dbReference type="Gene3D" id="3.90.1150.10">
    <property type="entry name" value="Aspartate Aminotransferase, domain 1"/>
    <property type="match status" value="1"/>
</dbReference>
<feature type="binding site" evidence="4">
    <location>
        <begin position="96"/>
        <end position="97"/>
    </location>
    <ligand>
        <name>pyridoxal 5'-phosphate</name>
        <dbReference type="ChEBI" id="CHEBI:597326"/>
    </ligand>
</feature>
<feature type="binding site" evidence="4">
    <location>
        <position position="132"/>
    </location>
    <ligand>
        <name>N(2)-acetyl-L-ornithine</name>
        <dbReference type="ChEBI" id="CHEBI:57805"/>
    </ligand>
</feature>
<dbReference type="AlphaFoldDB" id="A0A7L5BSJ8"/>
<dbReference type="GO" id="GO:0030170">
    <property type="term" value="F:pyridoxal phosphate binding"/>
    <property type="evidence" value="ECO:0007669"/>
    <property type="project" value="InterPro"/>
</dbReference>
<dbReference type="Pfam" id="PF00202">
    <property type="entry name" value="Aminotran_3"/>
    <property type="match status" value="1"/>
</dbReference>
<proteinExistence type="inferred from homology"/>
<comment type="subcellular location">
    <subcellularLocation>
        <location evidence="4">Cytoplasm</location>
    </subcellularLocation>
</comment>
<keyword evidence="2 4" id="KW-0808">Transferase</keyword>
<dbReference type="PANTHER" id="PTHR11986:SF113">
    <property type="entry name" value="SUCCINYLORNITHINE TRANSAMINASE"/>
    <property type="match status" value="1"/>
</dbReference>
<dbReference type="PIRSF" id="PIRSF000521">
    <property type="entry name" value="Transaminase_4ab_Lys_Orn"/>
    <property type="match status" value="1"/>
</dbReference>
<feature type="modified residue" description="N6-(pyridoxal phosphate)lysine" evidence="4">
    <location>
        <position position="242"/>
    </location>
</feature>
<evidence type="ECO:0000313" key="5">
    <source>
        <dbReference type="EMBL" id="QIE54045.1"/>
    </source>
</evidence>
<comment type="pathway">
    <text evidence="4">Amino-acid biosynthesis; L-arginine biosynthesis; N(2)-acetyl-L-ornithine from L-glutamate: step 4/4.</text>
</comment>
<dbReference type="InterPro" id="IPR050103">
    <property type="entry name" value="Class-III_PLP-dep_AT"/>
</dbReference>
<feature type="binding site" evidence="4">
    <location>
        <position position="129"/>
    </location>
    <ligand>
        <name>pyridoxal 5'-phosphate</name>
        <dbReference type="ChEBI" id="CHEBI:597326"/>
    </ligand>
</feature>
<accession>A0A7L5BSJ8</accession>
<keyword evidence="4" id="KW-0963">Cytoplasm</keyword>
<dbReference type="SUPFAM" id="SSF53383">
    <property type="entry name" value="PLP-dependent transferases"/>
    <property type="match status" value="1"/>
</dbReference>
<sequence length="390" mass="41182">MIPTVMPTYARTAHDFVRGEGAWLIDGSGRRHLDFGAGIAVNCLGHAHPKLVAALTEQAGKLWHTSNLYRAPWQEALSARLCELTFADTMFFTNSGAEAMECAFKTARKHQHHIGQTERVEIVVFEGNFHGRTFSGISASGTEKMAKGFGPLLPGFKRVPIDLDAVRAAVGEKTAAICIEPVLGEGGIIPIERDFLRALREIADENGALLIFDEIQCGVGRTGRLFAHEWAGVTPDIMAIAKGIGGGFPIGACLATEKAAAGMVAGSHGSTYGGNPLGCAVALAVLEEITAPGFLDHVNRMAGKLRQKLGALVDAHPKVFAATRGEGLMLGLKCVAPNTDVVQAGYDAGILTVPAADNIVRVMPPLNVTEDEIDEALSRLDQAASALDAA</sequence>
<keyword evidence="4" id="KW-0055">Arginine biosynthesis</keyword>
<name>A0A7L5BSJ8_9RHOB</name>
<feature type="binding site" evidence="4">
    <location>
        <position position="270"/>
    </location>
    <ligand>
        <name>N(2)-acetyl-L-ornithine</name>
        <dbReference type="ChEBI" id="CHEBI:57805"/>
    </ligand>
</feature>
<evidence type="ECO:0000256" key="2">
    <source>
        <dbReference type="ARBA" id="ARBA00022679"/>
    </source>
</evidence>
<dbReference type="NCBIfam" id="NF002325">
    <property type="entry name" value="PRK01278.1"/>
    <property type="match status" value="1"/>
</dbReference>
<comment type="subunit">
    <text evidence="4">Homodimer.</text>
</comment>
<evidence type="ECO:0000256" key="3">
    <source>
        <dbReference type="ARBA" id="ARBA00022898"/>
    </source>
</evidence>
<keyword evidence="3 4" id="KW-0663">Pyridoxal phosphate</keyword>
<dbReference type="PANTHER" id="PTHR11986">
    <property type="entry name" value="AMINOTRANSFERASE CLASS III"/>
    <property type="match status" value="1"/>
</dbReference>